<dbReference type="Proteomes" id="UP000046122">
    <property type="component" value="Unassembled WGS sequence"/>
</dbReference>
<dbReference type="EMBL" id="CCNE01000019">
    <property type="protein sequence ID" value="CDX57284.1"/>
    <property type="molecule type" value="Genomic_DNA"/>
</dbReference>
<dbReference type="AlphaFoldDB" id="A0A090GCG7"/>
<evidence type="ECO:0000313" key="2">
    <source>
        <dbReference type="Proteomes" id="UP000046122"/>
    </source>
</evidence>
<protein>
    <submittedName>
        <fullName evidence="1">Uncharacterized protein</fullName>
    </submittedName>
</protein>
<sequence length="51" mass="5994">MIGLLAQASEKRNVFRRLAKRAGSGIYRMRATYSEKTIDAKMFFPDKRHYL</sequence>
<reference evidence="1 2" key="1">
    <citation type="submission" date="2014-08" db="EMBL/GenBank/DDBJ databases">
        <authorList>
            <person name="Moulin Lionel"/>
        </authorList>
    </citation>
    <scope>NUCLEOTIDE SEQUENCE [LARGE SCALE GENOMIC DNA]</scope>
</reference>
<name>A0A090GCG7_MESPL</name>
<accession>A0A090GCG7</accession>
<organism evidence="1 2">
    <name type="scientific">Mesorhizobium plurifarium</name>
    <dbReference type="NCBI Taxonomy" id="69974"/>
    <lineage>
        <taxon>Bacteria</taxon>
        <taxon>Pseudomonadati</taxon>
        <taxon>Pseudomonadota</taxon>
        <taxon>Alphaproteobacteria</taxon>
        <taxon>Hyphomicrobiales</taxon>
        <taxon>Phyllobacteriaceae</taxon>
        <taxon>Mesorhizobium</taxon>
    </lineage>
</organism>
<gene>
    <name evidence="1" type="ORF">MPL3365_260073</name>
</gene>
<proteinExistence type="predicted"/>
<evidence type="ECO:0000313" key="1">
    <source>
        <dbReference type="EMBL" id="CDX57284.1"/>
    </source>
</evidence>